<dbReference type="Pfam" id="PF05036">
    <property type="entry name" value="SPOR"/>
    <property type="match status" value="1"/>
</dbReference>
<feature type="compositionally biased region" description="Basic and acidic residues" evidence="1">
    <location>
        <begin position="96"/>
        <end position="146"/>
    </location>
</feature>
<sequence length="253" mass="28647">MPESRGRKIFRIQLTLPVVVLLTTLSTFSLAAAFYLGMVIEKSMQRPPEYPDVETDISAEKPLSEEDLKFFGLSERNKEQESINLEELRDLKKKTEELTKVTEKPELKTPEKPEPVTPEKPKLTSPEKTDLTTKETPKPKTPEVPKSDTSIVETPKIPKAVEEPAVTKPFAATTEDAAYTIQVFASRKHENAKKLVEKLKGNGFEDAFIFKHTAGSKTLYRVRVGKVERSETKELADKLKNLKFIESVQVTRF</sequence>
<dbReference type="PROSITE" id="PS51724">
    <property type="entry name" value="SPOR"/>
    <property type="match status" value="1"/>
</dbReference>
<organism evidence="3">
    <name type="scientific">marine metagenome</name>
    <dbReference type="NCBI Taxonomy" id="408172"/>
    <lineage>
        <taxon>unclassified sequences</taxon>
        <taxon>metagenomes</taxon>
        <taxon>ecological metagenomes</taxon>
    </lineage>
</organism>
<dbReference type="AlphaFoldDB" id="A0A381XL47"/>
<dbReference type="SUPFAM" id="SSF110997">
    <property type="entry name" value="Sporulation related repeat"/>
    <property type="match status" value="1"/>
</dbReference>
<gene>
    <name evidence="3" type="ORF">METZ01_LOCUS118338</name>
</gene>
<name>A0A381XL47_9ZZZZ</name>
<dbReference type="GO" id="GO:0042834">
    <property type="term" value="F:peptidoglycan binding"/>
    <property type="evidence" value="ECO:0007669"/>
    <property type="project" value="InterPro"/>
</dbReference>
<dbReference type="InterPro" id="IPR007730">
    <property type="entry name" value="SPOR-like_dom"/>
</dbReference>
<dbReference type="PANTHER" id="PTHR38687:SF1">
    <property type="entry name" value="CELL DIVISION PROTEIN DEDD"/>
    <property type="match status" value="1"/>
</dbReference>
<dbReference type="GO" id="GO:0030428">
    <property type="term" value="C:cell septum"/>
    <property type="evidence" value="ECO:0007669"/>
    <property type="project" value="TreeGrafter"/>
</dbReference>
<protein>
    <recommendedName>
        <fullName evidence="2">SPOR domain-containing protein</fullName>
    </recommendedName>
</protein>
<dbReference type="InterPro" id="IPR036680">
    <property type="entry name" value="SPOR-like_sf"/>
</dbReference>
<dbReference type="EMBL" id="UINC01015573">
    <property type="protein sequence ID" value="SVA65484.1"/>
    <property type="molecule type" value="Genomic_DNA"/>
</dbReference>
<dbReference type="InterPro" id="IPR052521">
    <property type="entry name" value="Cell_div_SPOR-domain"/>
</dbReference>
<dbReference type="Gene3D" id="3.30.70.1070">
    <property type="entry name" value="Sporulation related repeat"/>
    <property type="match status" value="1"/>
</dbReference>
<dbReference type="PANTHER" id="PTHR38687">
    <property type="entry name" value="CELL DIVISION PROTEIN DEDD-RELATED"/>
    <property type="match status" value="1"/>
</dbReference>
<proteinExistence type="predicted"/>
<evidence type="ECO:0000313" key="3">
    <source>
        <dbReference type="EMBL" id="SVA65484.1"/>
    </source>
</evidence>
<dbReference type="GO" id="GO:0032506">
    <property type="term" value="P:cytokinetic process"/>
    <property type="evidence" value="ECO:0007669"/>
    <property type="project" value="TreeGrafter"/>
</dbReference>
<accession>A0A381XL47</accession>
<feature type="domain" description="SPOR" evidence="2">
    <location>
        <begin position="173"/>
        <end position="253"/>
    </location>
</feature>
<feature type="region of interest" description="Disordered" evidence="1">
    <location>
        <begin position="96"/>
        <end position="150"/>
    </location>
</feature>
<dbReference type="GO" id="GO:0032153">
    <property type="term" value="C:cell division site"/>
    <property type="evidence" value="ECO:0007669"/>
    <property type="project" value="TreeGrafter"/>
</dbReference>
<reference evidence="3" key="1">
    <citation type="submission" date="2018-05" db="EMBL/GenBank/DDBJ databases">
        <authorList>
            <person name="Lanie J.A."/>
            <person name="Ng W.-L."/>
            <person name="Kazmierczak K.M."/>
            <person name="Andrzejewski T.M."/>
            <person name="Davidsen T.M."/>
            <person name="Wayne K.J."/>
            <person name="Tettelin H."/>
            <person name="Glass J.I."/>
            <person name="Rusch D."/>
            <person name="Podicherti R."/>
            <person name="Tsui H.-C.T."/>
            <person name="Winkler M.E."/>
        </authorList>
    </citation>
    <scope>NUCLEOTIDE SEQUENCE</scope>
</reference>
<evidence type="ECO:0000259" key="2">
    <source>
        <dbReference type="PROSITE" id="PS51724"/>
    </source>
</evidence>
<evidence type="ECO:0000256" key="1">
    <source>
        <dbReference type="SAM" id="MobiDB-lite"/>
    </source>
</evidence>